<reference evidence="3" key="1">
    <citation type="submission" date="2016-11" db="EMBL/GenBank/DDBJ databases">
        <authorList>
            <person name="Varghese N."/>
            <person name="Submissions S."/>
        </authorList>
    </citation>
    <scope>NUCLEOTIDE SEQUENCE [LARGE SCALE GENOMIC DNA]</scope>
    <source>
        <strain evidence="3">DSM 24786</strain>
    </source>
</reference>
<dbReference type="AlphaFoldDB" id="A0A1K1Q6C2"/>
<feature type="domain" description="Calcineurin-like phosphoesterase" evidence="1">
    <location>
        <begin position="52"/>
        <end position="275"/>
    </location>
</feature>
<name>A0A1K1Q6C2_9FLAO</name>
<organism evidence="2 3">
    <name type="scientific">Cellulophaga fucicola</name>
    <dbReference type="NCBI Taxonomy" id="76595"/>
    <lineage>
        <taxon>Bacteria</taxon>
        <taxon>Pseudomonadati</taxon>
        <taxon>Bacteroidota</taxon>
        <taxon>Flavobacteriia</taxon>
        <taxon>Flavobacteriales</taxon>
        <taxon>Flavobacteriaceae</taxon>
        <taxon>Cellulophaga</taxon>
    </lineage>
</organism>
<dbReference type="PANTHER" id="PTHR43143:SF5">
    <property type="entry name" value="SECRETED PROTEIN"/>
    <property type="match status" value="1"/>
</dbReference>
<dbReference type="SUPFAM" id="SSF56300">
    <property type="entry name" value="Metallo-dependent phosphatases"/>
    <property type="match status" value="1"/>
</dbReference>
<gene>
    <name evidence="2" type="ORF">SAMN05660313_02376</name>
</gene>
<proteinExistence type="predicted"/>
<dbReference type="Proteomes" id="UP000183257">
    <property type="component" value="Unassembled WGS sequence"/>
</dbReference>
<sequence>MLDHFVGMKKNYNYLVIAFLVAVTLQTAQAQKKYEAPKLSNPNSWSLILVPDTQNYVKYQRNQGTLDLMTAWISENIDSLNIKMVLCTGDLVEQNDMIVPDGKNGNQTSREQWLAVSRMFGRLDGQVPYVLAAGNHDYGYKAIEHRGSNYNTYFPAHKNQANYKLLSAAAKNAGGHPSLENSAFDFTAPDGRKFLFMTLEFAPRDTIVQWAKGVVDDKKYKEHTVAVLTHSYLNAKNQRIEKENYSIKDANYGEAVWQKLVEPSKNIQLVFSGHIGGADNFKAHVGFKEDKNKGGKKVSQMAFNAQAMGGGWQGNGGDGWLRILEFLPDGKTVQVHTFSPLFAASPATKHLAWSTETFNDFSFSLD</sequence>
<dbReference type="PANTHER" id="PTHR43143">
    <property type="entry name" value="METALLOPHOSPHOESTERASE, CALCINEURIN SUPERFAMILY"/>
    <property type="match status" value="1"/>
</dbReference>
<dbReference type="InterPro" id="IPR029052">
    <property type="entry name" value="Metallo-depent_PP-like"/>
</dbReference>
<dbReference type="InterPro" id="IPR004843">
    <property type="entry name" value="Calcineurin-like_PHP"/>
</dbReference>
<dbReference type="Gene3D" id="3.60.21.10">
    <property type="match status" value="1"/>
</dbReference>
<dbReference type="STRING" id="76595.SAMN05660313_02376"/>
<protein>
    <submittedName>
        <fullName evidence="2">3',5'-cyclic AMP phosphodiesterase CpdA</fullName>
    </submittedName>
</protein>
<dbReference type="Pfam" id="PF00149">
    <property type="entry name" value="Metallophos"/>
    <property type="match status" value="1"/>
</dbReference>
<keyword evidence="3" id="KW-1185">Reference proteome</keyword>
<dbReference type="EMBL" id="FPIY01000003">
    <property type="protein sequence ID" value="SFW55300.1"/>
    <property type="molecule type" value="Genomic_DNA"/>
</dbReference>
<evidence type="ECO:0000313" key="2">
    <source>
        <dbReference type="EMBL" id="SFW55300.1"/>
    </source>
</evidence>
<evidence type="ECO:0000313" key="3">
    <source>
        <dbReference type="Proteomes" id="UP000183257"/>
    </source>
</evidence>
<accession>A0A1K1Q6C2</accession>
<dbReference type="InterPro" id="IPR051918">
    <property type="entry name" value="STPP_CPPED1"/>
</dbReference>
<dbReference type="GO" id="GO:0016787">
    <property type="term" value="F:hydrolase activity"/>
    <property type="evidence" value="ECO:0007669"/>
    <property type="project" value="InterPro"/>
</dbReference>
<evidence type="ECO:0000259" key="1">
    <source>
        <dbReference type="Pfam" id="PF00149"/>
    </source>
</evidence>